<dbReference type="InterPro" id="IPR046914">
    <property type="entry name" value="ABC-3C_CTD6"/>
</dbReference>
<dbReference type="RefSeq" id="WP_100495670.1">
    <property type="nucleotide sequence ID" value="NZ_PGLQ01000001.1"/>
</dbReference>
<evidence type="ECO:0000313" key="3">
    <source>
        <dbReference type="Proteomes" id="UP000228755"/>
    </source>
</evidence>
<gene>
    <name evidence="2" type="ORF">CUU80_01815</name>
</gene>
<evidence type="ECO:0000313" key="2">
    <source>
        <dbReference type="EMBL" id="PJM79898.1"/>
    </source>
</evidence>
<keyword evidence="3" id="KW-1185">Reference proteome</keyword>
<comment type="caution">
    <text evidence="2">The sequence shown here is derived from an EMBL/GenBank/DDBJ whole genome shotgun (WGS) entry which is preliminary data.</text>
</comment>
<dbReference type="OrthoDB" id="3242664at2"/>
<dbReference type="Proteomes" id="UP000228755">
    <property type="component" value="Unassembled WGS sequence"/>
</dbReference>
<dbReference type="AlphaFoldDB" id="A0A2M9HSX8"/>
<reference evidence="2 3" key="1">
    <citation type="submission" date="2017-11" db="EMBL/GenBank/DDBJ databases">
        <title>Draft genome sequences of strains TRE 1, TRE D, TRE H and TRI 7, isolated from tamarins, belonging to four potential novel Bifidobacterium species.</title>
        <authorList>
            <person name="Mattarelli P."/>
            <person name="Modesto M."/>
            <person name="Bonetti A."/>
            <person name="Puglisi E."/>
            <person name="Morelli L."/>
        </authorList>
    </citation>
    <scope>NUCLEOTIDE SEQUENCE [LARGE SCALE GENOMIC DNA]</scope>
    <source>
        <strain evidence="3">TRED</strain>
    </source>
</reference>
<feature type="domain" description="ABC-three component systems C-terminal" evidence="1">
    <location>
        <begin position="188"/>
        <end position="321"/>
    </location>
</feature>
<evidence type="ECO:0000259" key="1">
    <source>
        <dbReference type="Pfam" id="PF20282"/>
    </source>
</evidence>
<protein>
    <recommendedName>
        <fullName evidence="1">ABC-three component systems C-terminal domain-containing protein</fullName>
    </recommendedName>
</protein>
<name>A0A2M9HSX8_9BIFI</name>
<dbReference type="EMBL" id="PGLQ01000001">
    <property type="protein sequence ID" value="PJM79898.1"/>
    <property type="molecule type" value="Genomic_DNA"/>
</dbReference>
<accession>A0A2M9HSX8</accession>
<dbReference type="Pfam" id="PF20282">
    <property type="entry name" value="CTD6"/>
    <property type="match status" value="1"/>
</dbReference>
<organism evidence="2 3">
    <name type="scientific">Bifidobacterium scaligerum</name>
    <dbReference type="NCBI Taxonomy" id="2052656"/>
    <lineage>
        <taxon>Bacteria</taxon>
        <taxon>Bacillati</taxon>
        <taxon>Actinomycetota</taxon>
        <taxon>Actinomycetes</taxon>
        <taxon>Bifidobacteriales</taxon>
        <taxon>Bifidobacteriaceae</taxon>
        <taxon>Bifidobacterium</taxon>
    </lineage>
</organism>
<proteinExistence type="predicted"/>
<sequence length="326" mass="37186">MAKETQFRKLIDRLRPLMKGTRNLGAFVMQLVDMGLKPAEGNQPERSAQTIRKESTWKSYANGTLSLSKPVASEIVGRWDSYRFEKNLLAVYDEEALNDLADSLHVIDPRINKGNVAQGIGSYFYDVFAAAAGHRRLAVSDLPAAIQKAESTGVPYFNQKTGRIHIGDDFRTTADKADDVPTDIQPKELTYVRALLRAYCEQCELHGKEPKTSDIPKKYREHFVDQRKAYFSAEWLRDQSRDCIDDGELAFRQFLEEIRQGVWETNLDDYPTQVKRLFETLKQSTNVQLSSIGLNQIEGLIDVWCRKGACHELVSEGRMSWEVNDE</sequence>